<reference evidence="7 8" key="1">
    <citation type="submission" date="2019-03" db="EMBL/GenBank/DDBJ databases">
        <title>Sequencing 23 genomes of Wallemia ichthyophaga.</title>
        <authorList>
            <person name="Gostincar C."/>
        </authorList>
    </citation>
    <scope>NUCLEOTIDE SEQUENCE [LARGE SCALE GENOMIC DNA]</scope>
    <source>
        <strain evidence="6 8">EXF-6200</strain>
        <strain evidence="5 7">EXF-8621</strain>
    </source>
</reference>
<evidence type="ECO:0000313" key="5">
    <source>
        <dbReference type="EMBL" id="TIB11252.1"/>
    </source>
</evidence>
<dbReference type="PANTHER" id="PTHR12215:SF10">
    <property type="entry name" value="L-AMINOADIPATE-SEMIALDEHYDE DEHYDROGENASE-PHOSPHOPANTETHEINYL TRANSFERASE"/>
    <property type="match status" value="1"/>
</dbReference>
<evidence type="ECO:0000313" key="7">
    <source>
        <dbReference type="Proteomes" id="UP000306954"/>
    </source>
</evidence>
<dbReference type="SUPFAM" id="SSF56214">
    <property type="entry name" value="4'-phosphopantetheinyl transferase"/>
    <property type="match status" value="2"/>
</dbReference>
<evidence type="ECO:0000256" key="1">
    <source>
        <dbReference type="ARBA" id="ARBA00013172"/>
    </source>
</evidence>
<evidence type="ECO:0000313" key="6">
    <source>
        <dbReference type="EMBL" id="TIB39498.1"/>
    </source>
</evidence>
<dbReference type="OrthoDB" id="26719at2759"/>
<dbReference type="Proteomes" id="UP000306954">
    <property type="component" value="Unassembled WGS sequence"/>
</dbReference>
<comment type="caution">
    <text evidence="6">The sequence shown here is derived from an EMBL/GenBank/DDBJ whole genome shotgun (WGS) entry which is preliminary data.</text>
</comment>
<keyword evidence="2" id="KW-0808">Transferase</keyword>
<evidence type="ECO:0000313" key="8">
    <source>
        <dbReference type="Proteomes" id="UP000310689"/>
    </source>
</evidence>
<dbReference type="EMBL" id="SPOF01000025">
    <property type="protein sequence ID" value="TIB11252.1"/>
    <property type="molecule type" value="Genomic_DNA"/>
</dbReference>
<evidence type="ECO:0000256" key="2">
    <source>
        <dbReference type="ARBA" id="ARBA00022679"/>
    </source>
</evidence>
<gene>
    <name evidence="6" type="ORF">E3P86_01096</name>
    <name evidence="5" type="ORF">E3P90_02487</name>
</gene>
<dbReference type="GO" id="GO:0008897">
    <property type="term" value="F:holo-[acyl-carrier-protein] synthase activity"/>
    <property type="evidence" value="ECO:0007669"/>
    <property type="project" value="UniProtKB-EC"/>
</dbReference>
<sequence>MRVIAVKLSEWNPSDDLFNKLLSTLDTASIERTKAYRFKDDAKIPGCIIGRLLPRYILTKYFNIDWNLISFGATPENRPFYSNPVDIPVSDYNVSHDGDYVLIGYTLSHNSRIGVDVTRLALPRNTTHEEFYQAFETQMHSSESINLRAMPDHTSKLSRLLSLWTLKEAYTKALGFGLGFDFSRVAYRFPCDYTADSTTPTTPEQRQQNAAANITAVTVDGRDLKLGYVTQGVLNRWGFFQAHLDGHLVAVSLRDGSEGQYQQQEWLSTIHVDDLVNDVLSIKNK</sequence>
<dbReference type="InterPro" id="IPR050559">
    <property type="entry name" value="P-Pant_transferase_sf"/>
</dbReference>
<dbReference type="Gene3D" id="3.90.470.20">
    <property type="entry name" value="4'-phosphopantetheinyl transferase domain"/>
    <property type="match status" value="2"/>
</dbReference>
<dbReference type="GO" id="GO:0000287">
    <property type="term" value="F:magnesium ion binding"/>
    <property type="evidence" value="ECO:0007669"/>
    <property type="project" value="InterPro"/>
</dbReference>
<protein>
    <recommendedName>
        <fullName evidence="1">holo-[acyl-carrier-protein] synthase</fullName>
        <ecNumber evidence="1">2.7.8.7</ecNumber>
    </recommendedName>
</protein>
<dbReference type="Proteomes" id="UP000310689">
    <property type="component" value="Unassembled WGS sequence"/>
</dbReference>
<dbReference type="InterPro" id="IPR008278">
    <property type="entry name" value="4-PPantetheinyl_Trfase_dom"/>
</dbReference>
<dbReference type="PANTHER" id="PTHR12215">
    <property type="entry name" value="PHOSPHOPANTETHEINE TRANSFERASE"/>
    <property type="match status" value="1"/>
</dbReference>
<dbReference type="GO" id="GO:0019878">
    <property type="term" value="P:lysine biosynthetic process via aminoadipic acid"/>
    <property type="evidence" value="ECO:0007669"/>
    <property type="project" value="TreeGrafter"/>
</dbReference>
<organism evidence="6 8">
    <name type="scientific">Wallemia ichthyophaga</name>
    <dbReference type="NCBI Taxonomy" id="245174"/>
    <lineage>
        <taxon>Eukaryota</taxon>
        <taxon>Fungi</taxon>
        <taxon>Dikarya</taxon>
        <taxon>Basidiomycota</taxon>
        <taxon>Wallemiomycotina</taxon>
        <taxon>Wallemiomycetes</taxon>
        <taxon>Wallemiales</taxon>
        <taxon>Wallemiaceae</taxon>
        <taxon>Wallemia</taxon>
    </lineage>
</organism>
<dbReference type="Pfam" id="PF01648">
    <property type="entry name" value="ACPS"/>
    <property type="match status" value="1"/>
</dbReference>
<dbReference type="GO" id="GO:0005829">
    <property type="term" value="C:cytosol"/>
    <property type="evidence" value="ECO:0007669"/>
    <property type="project" value="TreeGrafter"/>
</dbReference>
<dbReference type="InterPro" id="IPR055066">
    <property type="entry name" value="AASDHPPT_N"/>
</dbReference>
<feature type="domain" description="4'-phosphopantetheinyl transferase" evidence="3">
    <location>
        <begin position="112"/>
        <end position="185"/>
    </location>
</feature>
<dbReference type="Pfam" id="PF22624">
    <property type="entry name" value="AASDHPPT_N"/>
    <property type="match status" value="1"/>
</dbReference>
<dbReference type="AlphaFoldDB" id="A0A4T0GBU7"/>
<evidence type="ECO:0000259" key="4">
    <source>
        <dbReference type="Pfam" id="PF22624"/>
    </source>
</evidence>
<accession>A0A4T0GBU7</accession>
<dbReference type="EMBL" id="SPOI01000032">
    <property type="protein sequence ID" value="TIB39498.1"/>
    <property type="molecule type" value="Genomic_DNA"/>
</dbReference>
<dbReference type="InterPro" id="IPR037143">
    <property type="entry name" value="4-PPantetheinyl_Trfase_dom_sf"/>
</dbReference>
<evidence type="ECO:0000259" key="3">
    <source>
        <dbReference type="Pfam" id="PF01648"/>
    </source>
</evidence>
<name>A0A4T0GBU7_WALIC</name>
<feature type="domain" description="4'-phosphopantetheinyl transferase N-terminal" evidence="4">
    <location>
        <begin position="10"/>
        <end position="103"/>
    </location>
</feature>
<proteinExistence type="predicted"/>
<dbReference type="EC" id="2.7.8.7" evidence="1"/>